<accession>A0AAE0YNC9</accession>
<protein>
    <submittedName>
        <fullName evidence="1">Uncharacterized protein</fullName>
    </submittedName>
</protein>
<evidence type="ECO:0000313" key="1">
    <source>
        <dbReference type="EMBL" id="KAK3751303.1"/>
    </source>
</evidence>
<proteinExistence type="predicted"/>
<reference evidence="1" key="1">
    <citation type="journal article" date="2023" name="G3 (Bethesda)">
        <title>A reference genome for the long-term kleptoplast-retaining sea slug Elysia crispata morphotype clarki.</title>
        <authorList>
            <person name="Eastman K.E."/>
            <person name="Pendleton A.L."/>
            <person name="Shaikh M.A."/>
            <person name="Suttiyut T."/>
            <person name="Ogas R."/>
            <person name="Tomko P."/>
            <person name="Gavelis G."/>
            <person name="Widhalm J.R."/>
            <person name="Wisecaver J.H."/>
        </authorList>
    </citation>
    <scope>NUCLEOTIDE SEQUENCE</scope>
    <source>
        <strain evidence="1">ECLA1</strain>
    </source>
</reference>
<gene>
    <name evidence="1" type="ORF">RRG08_058896</name>
</gene>
<dbReference type="EMBL" id="JAWDGP010005830">
    <property type="protein sequence ID" value="KAK3751303.1"/>
    <property type="molecule type" value="Genomic_DNA"/>
</dbReference>
<evidence type="ECO:0000313" key="2">
    <source>
        <dbReference type="Proteomes" id="UP001283361"/>
    </source>
</evidence>
<keyword evidence="2" id="KW-1185">Reference proteome</keyword>
<sequence>MVTGDLNTSGTTASLPSLVSSTAMATSGLKHFRNTKSSLPSLASSTGMASTVLKNFRDYSIFTITSIIHSNGMTVLKHFRDYVSIVIITSIFNRNTIHVTETLQGLQHRYHH</sequence>
<organism evidence="1 2">
    <name type="scientific">Elysia crispata</name>
    <name type="common">lettuce slug</name>
    <dbReference type="NCBI Taxonomy" id="231223"/>
    <lineage>
        <taxon>Eukaryota</taxon>
        <taxon>Metazoa</taxon>
        <taxon>Spiralia</taxon>
        <taxon>Lophotrochozoa</taxon>
        <taxon>Mollusca</taxon>
        <taxon>Gastropoda</taxon>
        <taxon>Heterobranchia</taxon>
        <taxon>Euthyneura</taxon>
        <taxon>Panpulmonata</taxon>
        <taxon>Sacoglossa</taxon>
        <taxon>Placobranchoidea</taxon>
        <taxon>Plakobranchidae</taxon>
        <taxon>Elysia</taxon>
    </lineage>
</organism>
<comment type="caution">
    <text evidence="1">The sequence shown here is derived from an EMBL/GenBank/DDBJ whole genome shotgun (WGS) entry which is preliminary data.</text>
</comment>
<dbReference type="AlphaFoldDB" id="A0AAE0YNC9"/>
<dbReference type="Proteomes" id="UP001283361">
    <property type="component" value="Unassembled WGS sequence"/>
</dbReference>
<name>A0AAE0YNC9_9GAST</name>